<dbReference type="EMBL" id="LBRB01000006">
    <property type="protein sequence ID" value="KKP88887.1"/>
    <property type="molecule type" value="Genomic_DNA"/>
</dbReference>
<organism evidence="1 2">
    <name type="scientific">Berkelbacteria bacterium GW2011_GWA2_35_9</name>
    <dbReference type="NCBI Taxonomy" id="1618333"/>
    <lineage>
        <taxon>Bacteria</taxon>
        <taxon>Candidatus Berkelbacteria</taxon>
    </lineage>
</organism>
<reference evidence="1 2" key="1">
    <citation type="journal article" date="2015" name="Nature">
        <title>rRNA introns, odd ribosomes, and small enigmatic genomes across a large radiation of phyla.</title>
        <authorList>
            <person name="Brown C.T."/>
            <person name="Hug L.A."/>
            <person name="Thomas B.C."/>
            <person name="Sharon I."/>
            <person name="Castelle C.J."/>
            <person name="Singh A."/>
            <person name="Wilkins M.J."/>
            <person name="Williams K.H."/>
            <person name="Banfield J.F."/>
        </authorList>
    </citation>
    <scope>NUCLEOTIDE SEQUENCE [LARGE SCALE GENOMIC DNA]</scope>
</reference>
<dbReference type="Proteomes" id="UP000034316">
    <property type="component" value="Unassembled WGS sequence"/>
</dbReference>
<accession>A0A0G0GAZ1</accession>
<sequence length="261" mass="29458">MPNKSVMIVPNYISKDSENEAWVTSSKPTEILATYPDSILIVVINGNIDLLDKNKLNYARSDRFIIISSSSGLKNALEFGYKYAISNSWDLPIVRFDTTEHPWELSHPMAMFAQETFSTVCCDLIFPQELGLMPKHELLSDLRYRKLVQKVTKGKLNVGEAHGFIALCSKHINNIIYRASIIIETAENINNLDSGSIQWGFDLAILLASQSLELNVIRIENNGTLERNRPQEKCDDQYNKAKIICGAASQLYPNLFTTPEK</sequence>
<protein>
    <submittedName>
        <fullName evidence="1">Uncharacterized protein</fullName>
    </submittedName>
</protein>
<gene>
    <name evidence="1" type="ORF">UR93_C0006G0020</name>
</gene>
<comment type="caution">
    <text evidence="1">The sequence shown here is derived from an EMBL/GenBank/DDBJ whole genome shotgun (WGS) entry which is preliminary data.</text>
</comment>
<evidence type="ECO:0000313" key="1">
    <source>
        <dbReference type="EMBL" id="KKP88887.1"/>
    </source>
</evidence>
<dbReference type="AlphaFoldDB" id="A0A0G0GAZ1"/>
<name>A0A0G0GAZ1_9BACT</name>
<evidence type="ECO:0000313" key="2">
    <source>
        <dbReference type="Proteomes" id="UP000034316"/>
    </source>
</evidence>
<proteinExistence type="predicted"/>
<dbReference type="STRING" id="1618333.UR93_C0006G0020"/>